<evidence type="ECO:0000313" key="9">
    <source>
        <dbReference type="EMBL" id="MED6271345.1"/>
    </source>
</evidence>
<dbReference type="Gene3D" id="1.10.630.10">
    <property type="entry name" value="Cytochrome P450"/>
    <property type="match status" value="1"/>
</dbReference>
<comment type="function">
    <text evidence="5">Catalyzes the formation of aromatic C18 estrogens from C19 androgens.</text>
</comment>
<keyword evidence="4 8" id="KW-0408">Iron</keyword>
<comment type="catalytic activity">
    <reaction evidence="6">
        <text>testosterone + 3 reduced [NADPH--hemoprotein reductase] + 3 O2 = 17beta-estradiol + formate + 3 oxidized [NADPH--hemoprotein reductase] + 4 H2O + 4 H(+)</text>
        <dbReference type="Rhea" id="RHEA:38191"/>
        <dbReference type="Rhea" id="RHEA-COMP:11964"/>
        <dbReference type="Rhea" id="RHEA-COMP:11965"/>
        <dbReference type="ChEBI" id="CHEBI:15377"/>
        <dbReference type="ChEBI" id="CHEBI:15378"/>
        <dbReference type="ChEBI" id="CHEBI:15379"/>
        <dbReference type="ChEBI" id="CHEBI:15740"/>
        <dbReference type="ChEBI" id="CHEBI:16469"/>
        <dbReference type="ChEBI" id="CHEBI:17347"/>
        <dbReference type="ChEBI" id="CHEBI:57618"/>
        <dbReference type="ChEBI" id="CHEBI:58210"/>
        <dbReference type="EC" id="1.14.14.14"/>
    </reaction>
</comment>
<protein>
    <submittedName>
        <fullName evidence="9">Cytochrome P450 4B1</fullName>
    </submittedName>
</protein>
<dbReference type="PANTHER" id="PTHR24291">
    <property type="entry name" value="CYTOCHROME P450 FAMILY 4"/>
    <property type="match status" value="1"/>
</dbReference>
<keyword evidence="3 8" id="KW-0479">Metal-binding</keyword>
<evidence type="ECO:0000256" key="5">
    <source>
        <dbReference type="ARBA" id="ARBA00037202"/>
    </source>
</evidence>
<evidence type="ECO:0000256" key="2">
    <source>
        <dbReference type="ARBA" id="ARBA00022617"/>
    </source>
</evidence>
<dbReference type="InterPro" id="IPR001128">
    <property type="entry name" value="Cyt_P450"/>
</dbReference>
<evidence type="ECO:0000256" key="1">
    <source>
        <dbReference type="ARBA" id="ARBA00010617"/>
    </source>
</evidence>
<comment type="similarity">
    <text evidence="1 8">Belongs to the cytochrome P450 family.</text>
</comment>
<evidence type="ECO:0000256" key="6">
    <source>
        <dbReference type="ARBA" id="ARBA00047938"/>
    </source>
</evidence>
<dbReference type="Proteomes" id="UP001352852">
    <property type="component" value="Unassembled WGS sequence"/>
</dbReference>
<evidence type="ECO:0000256" key="4">
    <source>
        <dbReference type="ARBA" id="ARBA00023004"/>
    </source>
</evidence>
<dbReference type="InterPro" id="IPR002403">
    <property type="entry name" value="Cyt_P450_E_grp-IV"/>
</dbReference>
<accession>A0ABU7DB10</accession>
<dbReference type="InterPro" id="IPR017972">
    <property type="entry name" value="Cyt_P450_CS"/>
</dbReference>
<evidence type="ECO:0000256" key="3">
    <source>
        <dbReference type="ARBA" id="ARBA00022723"/>
    </source>
</evidence>
<proteinExistence type="inferred from homology"/>
<keyword evidence="8" id="KW-0503">Monooxygenase</keyword>
<organism evidence="9 10">
    <name type="scientific">Characodon lateralis</name>
    <dbReference type="NCBI Taxonomy" id="208331"/>
    <lineage>
        <taxon>Eukaryota</taxon>
        <taxon>Metazoa</taxon>
        <taxon>Chordata</taxon>
        <taxon>Craniata</taxon>
        <taxon>Vertebrata</taxon>
        <taxon>Euteleostomi</taxon>
        <taxon>Actinopterygii</taxon>
        <taxon>Neopterygii</taxon>
        <taxon>Teleostei</taxon>
        <taxon>Neoteleostei</taxon>
        <taxon>Acanthomorphata</taxon>
        <taxon>Ovalentaria</taxon>
        <taxon>Atherinomorphae</taxon>
        <taxon>Cyprinodontiformes</taxon>
        <taxon>Goodeidae</taxon>
        <taxon>Characodon</taxon>
    </lineage>
</organism>
<dbReference type="PRINTS" id="PR00465">
    <property type="entry name" value="EP450IV"/>
</dbReference>
<evidence type="ECO:0000256" key="8">
    <source>
        <dbReference type="RuleBase" id="RU000461"/>
    </source>
</evidence>
<evidence type="ECO:0000313" key="10">
    <source>
        <dbReference type="Proteomes" id="UP001352852"/>
    </source>
</evidence>
<gene>
    <name evidence="9" type="primary">CYP4B1</name>
    <name evidence="9" type="ORF">CHARACLAT_019226</name>
</gene>
<comment type="caution">
    <text evidence="9">The sequence shown here is derived from an EMBL/GenBank/DDBJ whole genome shotgun (WGS) entry which is preliminary data.</text>
</comment>
<dbReference type="InterPro" id="IPR036396">
    <property type="entry name" value="Cyt_P450_sf"/>
</dbReference>
<keyword evidence="10" id="KW-1185">Reference proteome</keyword>
<dbReference type="PANTHER" id="PTHR24291:SF201">
    <property type="entry name" value="CYTOCHROME P450, FAMILY 4, SUBFAMILY B, POLYPEPTIDE 7"/>
    <property type="match status" value="1"/>
</dbReference>
<dbReference type="InterPro" id="IPR050196">
    <property type="entry name" value="Cytochrome_P450_Monoox"/>
</dbReference>
<dbReference type="EMBL" id="JAHUTJ010018126">
    <property type="protein sequence ID" value="MED6271345.1"/>
    <property type="molecule type" value="Genomic_DNA"/>
</dbReference>
<name>A0ABU7DB10_9TELE</name>
<dbReference type="Pfam" id="PF00067">
    <property type="entry name" value="p450"/>
    <property type="match status" value="1"/>
</dbReference>
<dbReference type="PROSITE" id="PS00086">
    <property type="entry name" value="CYTOCHROME_P450"/>
    <property type="match status" value="1"/>
</dbReference>
<keyword evidence="2 8" id="KW-0349">Heme</keyword>
<evidence type="ECO:0000256" key="7">
    <source>
        <dbReference type="ARBA" id="ARBA00048642"/>
    </source>
</evidence>
<dbReference type="SUPFAM" id="SSF48264">
    <property type="entry name" value="Cytochrome P450"/>
    <property type="match status" value="1"/>
</dbReference>
<keyword evidence="8" id="KW-0560">Oxidoreductase</keyword>
<comment type="catalytic activity">
    <reaction evidence="7">
        <text>androst-4-ene-3,17-dione + 3 reduced [NADPH--hemoprotein reductase] + 3 O2 = estrone + formate + 3 oxidized [NADPH--hemoprotein reductase] + 4 H2O + 4 H(+)</text>
        <dbReference type="Rhea" id="RHEA:38195"/>
        <dbReference type="Rhea" id="RHEA-COMP:11964"/>
        <dbReference type="Rhea" id="RHEA-COMP:11965"/>
        <dbReference type="ChEBI" id="CHEBI:15377"/>
        <dbReference type="ChEBI" id="CHEBI:15378"/>
        <dbReference type="ChEBI" id="CHEBI:15379"/>
        <dbReference type="ChEBI" id="CHEBI:15740"/>
        <dbReference type="ChEBI" id="CHEBI:16422"/>
        <dbReference type="ChEBI" id="CHEBI:17263"/>
        <dbReference type="ChEBI" id="CHEBI:57618"/>
        <dbReference type="ChEBI" id="CHEBI:58210"/>
        <dbReference type="EC" id="1.14.14.14"/>
    </reaction>
</comment>
<sequence length="122" mass="13960">MQVPRAAMSNPSQIGMYEGYVCGDMSTHRFVHLHFFVFDPLRFLPENVSKRSPHAFVPFSAGPRNCIGQTFAMNEMKVVTALTLKRYQLMEDPESKPKMIPRLVLRSLNGIHIKIKPVEPEM</sequence>
<reference evidence="9 10" key="1">
    <citation type="submission" date="2021-06" db="EMBL/GenBank/DDBJ databases">
        <authorList>
            <person name="Palmer J.M."/>
        </authorList>
    </citation>
    <scope>NUCLEOTIDE SEQUENCE [LARGE SCALE GENOMIC DNA]</scope>
    <source>
        <strain evidence="9 10">CL_MEX2019</strain>
        <tissue evidence="9">Muscle</tissue>
    </source>
</reference>